<keyword evidence="4 6" id="KW-1133">Transmembrane helix</keyword>
<evidence type="ECO:0000256" key="2">
    <source>
        <dbReference type="ARBA" id="ARBA00008924"/>
    </source>
</evidence>
<dbReference type="InterPro" id="IPR026749">
    <property type="entry name" value="Tmem135"/>
</dbReference>
<evidence type="ECO:0000313" key="10">
    <source>
        <dbReference type="WBParaSite" id="ASIM_0001234401-mRNA-1"/>
    </source>
</evidence>
<dbReference type="EMBL" id="UYRR01031104">
    <property type="protein sequence ID" value="VDK45879.1"/>
    <property type="molecule type" value="Genomic_DNA"/>
</dbReference>
<sequence>MSVLSKLFGDVLGFKIQTANCYELHHTWNPSCNGAIRDAMWDGFSFSFRTYATLYIIAAFLSKRDIRKIDWVTTFKDTFRSTVFLMTNLAAYMWFMCRLRRLLGFSILPTMGLINGLLASWLAILVESPKRRPLLSLYLTNLASETAYRQLANHGYVRLLSNGQVILFGIGLSGLLYLFRRKQLGRNLSSLLSFALCLDNANEELVNVERLRAVRNGYVQRLLRWVLFMRTMRVKHHLCTHTHSCVSKSVEGSHCLLNRLLGKDTPQTQMLCGGFSGLAMLFYPNVSIAMYILWKFIEAFYFALVSEGYARTIPYGDILLYTLSTGYVLWSVTIEPHAIRKGYWDFLSKLTGGKVALLNRRLYDVYGYRSSTLFPDFAPELNQKFISINPEA</sequence>
<dbReference type="AlphaFoldDB" id="A0A0M3JVS9"/>
<dbReference type="OrthoDB" id="291792at2759"/>
<dbReference type="Pfam" id="PF15982">
    <property type="entry name" value="TMEM135_C_rich"/>
    <property type="match status" value="1"/>
</dbReference>
<organism evidence="10">
    <name type="scientific">Anisakis simplex</name>
    <name type="common">Herring worm</name>
    <dbReference type="NCBI Taxonomy" id="6269"/>
    <lineage>
        <taxon>Eukaryota</taxon>
        <taxon>Metazoa</taxon>
        <taxon>Ecdysozoa</taxon>
        <taxon>Nematoda</taxon>
        <taxon>Chromadorea</taxon>
        <taxon>Rhabditida</taxon>
        <taxon>Spirurina</taxon>
        <taxon>Ascaridomorpha</taxon>
        <taxon>Ascaridoidea</taxon>
        <taxon>Anisakidae</taxon>
        <taxon>Anisakis</taxon>
        <taxon>Anisakis simplex complex</taxon>
    </lineage>
</organism>
<keyword evidence="3 6" id="KW-0812">Transmembrane</keyword>
<feature type="domain" description="Transmembrane protein 135 N-terminal" evidence="7">
    <location>
        <begin position="20"/>
        <end position="149"/>
    </location>
</feature>
<reference evidence="8 9" key="2">
    <citation type="submission" date="2018-11" db="EMBL/GenBank/DDBJ databases">
        <authorList>
            <consortium name="Pathogen Informatics"/>
        </authorList>
    </citation>
    <scope>NUCLEOTIDE SEQUENCE [LARGE SCALE GENOMIC DNA]</scope>
</reference>
<dbReference type="PANTHER" id="PTHR12459">
    <property type="entry name" value="TRANSMEMBRANE PROTEIN 135-RELATED"/>
    <property type="match status" value="1"/>
</dbReference>
<name>A0A0M3JVS9_ANISI</name>
<feature type="transmembrane region" description="Helical" evidence="6">
    <location>
        <begin position="102"/>
        <end position="126"/>
    </location>
</feature>
<evidence type="ECO:0000256" key="3">
    <source>
        <dbReference type="ARBA" id="ARBA00022692"/>
    </source>
</evidence>
<proteinExistence type="inferred from homology"/>
<feature type="transmembrane region" description="Helical" evidence="6">
    <location>
        <begin position="43"/>
        <end position="61"/>
    </location>
</feature>
<comment type="subcellular location">
    <subcellularLocation>
        <location evidence="1">Endomembrane system</location>
        <topology evidence="1">Multi-pass membrane protein</topology>
    </subcellularLocation>
</comment>
<evidence type="ECO:0000256" key="1">
    <source>
        <dbReference type="ARBA" id="ARBA00004127"/>
    </source>
</evidence>
<evidence type="ECO:0000259" key="7">
    <source>
        <dbReference type="Pfam" id="PF15982"/>
    </source>
</evidence>
<dbReference type="InterPro" id="IPR031926">
    <property type="entry name" value="TMEM135_N"/>
</dbReference>
<dbReference type="GO" id="GO:0012505">
    <property type="term" value="C:endomembrane system"/>
    <property type="evidence" value="ECO:0007669"/>
    <property type="project" value="UniProtKB-SubCell"/>
</dbReference>
<evidence type="ECO:0000256" key="5">
    <source>
        <dbReference type="ARBA" id="ARBA00023136"/>
    </source>
</evidence>
<evidence type="ECO:0000313" key="8">
    <source>
        <dbReference type="EMBL" id="VDK45879.1"/>
    </source>
</evidence>
<gene>
    <name evidence="8" type="ORF">ASIM_LOCUS11810</name>
</gene>
<evidence type="ECO:0000256" key="4">
    <source>
        <dbReference type="ARBA" id="ARBA00022989"/>
    </source>
</evidence>
<comment type="similarity">
    <text evidence="2">Belongs to the TMEM135 family.</text>
</comment>
<keyword evidence="9" id="KW-1185">Reference proteome</keyword>
<evidence type="ECO:0000256" key="6">
    <source>
        <dbReference type="SAM" id="Phobius"/>
    </source>
</evidence>
<dbReference type="WBParaSite" id="ASIM_0001234401-mRNA-1">
    <property type="protein sequence ID" value="ASIM_0001234401-mRNA-1"/>
    <property type="gene ID" value="ASIM_0001234401"/>
</dbReference>
<evidence type="ECO:0000313" key="9">
    <source>
        <dbReference type="Proteomes" id="UP000267096"/>
    </source>
</evidence>
<feature type="transmembrane region" description="Helical" evidence="6">
    <location>
        <begin position="313"/>
        <end position="332"/>
    </location>
</feature>
<protein>
    <submittedName>
        <fullName evidence="10">TMEM135_C_rich domain-containing protein</fullName>
    </submittedName>
</protein>
<keyword evidence="5 6" id="KW-0472">Membrane</keyword>
<feature type="transmembrane region" description="Helical" evidence="6">
    <location>
        <begin position="159"/>
        <end position="179"/>
    </location>
</feature>
<dbReference type="Proteomes" id="UP000267096">
    <property type="component" value="Unassembled WGS sequence"/>
</dbReference>
<dbReference type="PANTHER" id="PTHR12459:SF15">
    <property type="entry name" value="TRANSMEMBRANE PROTEIN 135"/>
    <property type="match status" value="1"/>
</dbReference>
<accession>A0A0M3JVS9</accession>
<feature type="transmembrane region" description="Helical" evidence="6">
    <location>
        <begin position="270"/>
        <end position="293"/>
    </location>
</feature>
<reference evidence="10" key="1">
    <citation type="submission" date="2017-02" db="UniProtKB">
        <authorList>
            <consortium name="WormBaseParasite"/>
        </authorList>
    </citation>
    <scope>IDENTIFICATION</scope>
</reference>